<feature type="non-terminal residue" evidence="1">
    <location>
        <position position="160"/>
    </location>
</feature>
<comment type="caution">
    <text evidence="1">The sequence shown here is derived from an EMBL/GenBank/DDBJ whole genome shotgun (WGS) entry which is preliminary data.</text>
</comment>
<gene>
    <name evidence="1" type="ORF">MRATA1EN22A_LOCUS29191</name>
</gene>
<sequence length="160" mass="17183">MGLGAEGWGGGLGRGSQAQDSACLCWERTRAQPLGCEARGLPSLFNAPSVSGPSVLELTTCLSPAVLSSFLTSPQSPCDGCVLWVTIHLSADHVETDGRSQPSLTTTPHFTRHCTLAVHMVHRDWEGVAWRELLKKRLGMSPTPIQALLWDGDKFGCTVI</sequence>
<accession>A0ACB1KF17</accession>
<evidence type="ECO:0000313" key="1">
    <source>
        <dbReference type="EMBL" id="CAM9157476.1"/>
    </source>
</evidence>
<feature type="non-terminal residue" evidence="1">
    <location>
        <position position="1"/>
    </location>
</feature>
<dbReference type="Proteomes" id="UP001162501">
    <property type="component" value="Unassembled WGS sequence"/>
</dbReference>
<evidence type="ECO:0000313" key="2">
    <source>
        <dbReference type="Proteomes" id="UP001162501"/>
    </source>
</evidence>
<protein>
    <submittedName>
        <fullName evidence="1">Uncharacterized protein</fullName>
    </submittedName>
</protein>
<proteinExistence type="predicted"/>
<name>A0ACB1KF17_RANTA</name>
<reference evidence="1" key="1">
    <citation type="submission" date="2025-03" db="EMBL/GenBank/DDBJ databases">
        <authorList>
            <consortium name="ELIXIR-Norway"/>
            <consortium name="Elixir Norway"/>
        </authorList>
    </citation>
    <scope>NUCLEOTIDE SEQUENCE</scope>
</reference>
<organism evidence="1 2">
    <name type="scientific">Rangifer tarandus platyrhynchus</name>
    <name type="common">Svalbard reindeer</name>
    <dbReference type="NCBI Taxonomy" id="3082113"/>
    <lineage>
        <taxon>Eukaryota</taxon>
        <taxon>Metazoa</taxon>
        <taxon>Chordata</taxon>
        <taxon>Craniata</taxon>
        <taxon>Vertebrata</taxon>
        <taxon>Euteleostomi</taxon>
        <taxon>Mammalia</taxon>
        <taxon>Eutheria</taxon>
        <taxon>Laurasiatheria</taxon>
        <taxon>Artiodactyla</taxon>
        <taxon>Ruminantia</taxon>
        <taxon>Pecora</taxon>
        <taxon>Cervidae</taxon>
        <taxon>Odocoileinae</taxon>
        <taxon>Rangifer</taxon>
    </lineage>
</organism>
<dbReference type="EMBL" id="CATOBB020000442">
    <property type="protein sequence ID" value="CAM9157476.1"/>
    <property type="molecule type" value="Genomic_DNA"/>
</dbReference>